<comment type="similarity">
    <text evidence="1">Belongs to the short-chain dehydrogenases/reductases (SDR) family.</text>
</comment>
<dbReference type="PRINTS" id="PR00081">
    <property type="entry name" value="GDHRDH"/>
</dbReference>
<sequence length="277" mass="29678">MTPILERFRLDGRVAVVTGGAGLLGREFARTLAEAGAAVVVADIQTAAAEAVAADLRAQGYPAQGVRLDVTDPASVRDLVAATLAHFERLDVLVNSAALDPKFDPEALARGIVPGRFEDFPLDLWNQALAVNLTGVFLVTQACVQPMLAQGGRGSIINICSTYGLNGPDQRIYVRSDGQRVGYKPVYYTVTKAGVLGFTKYLAAYYAGTQIRVNALTPGGVYNQHDEEFVRNYAARTILGRMARKDEMNGALLFLASDASSYMTGANLIVDGGWTAW</sequence>
<evidence type="ECO:0008006" key="5">
    <source>
        <dbReference type="Google" id="ProtNLM"/>
    </source>
</evidence>
<dbReference type="PRINTS" id="PR00080">
    <property type="entry name" value="SDRFAMILY"/>
</dbReference>
<evidence type="ECO:0000256" key="1">
    <source>
        <dbReference type="ARBA" id="ARBA00006484"/>
    </source>
</evidence>
<keyword evidence="4" id="KW-1185">Reference proteome</keyword>
<protein>
    <recommendedName>
        <fullName evidence="5">Short-chain dehydrogenase</fullName>
    </recommendedName>
</protein>
<evidence type="ECO:0000313" key="3">
    <source>
        <dbReference type="EMBL" id="KPL82038.1"/>
    </source>
</evidence>
<dbReference type="RefSeq" id="WP_054522557.1">
    <property type="nucleotide sequence ID" value="NZ_LGKO01000006.1"/>
</dbReference>
<keyword evidence="2" id="KW-0560">Oxidoreductase</keyword>
<proteinExistence type="inferred from homology"/>
<evidence type="ECO:0000256" key="2">
    <source>
        <dbReference type="ARBA" id="ARBA00023002"/>
    </source>
</evidence>
<comment type="caution">
    <text evidence="3">The sequence shown here is derived from an EMBL/GenBank/DDBJ whole genome shotgun (WGS) entry which is preliminary data.</text>
</comment>
<dbReference type="SUPFAM" id="SSF51735">
    <property type="entry name" value="NAD(P)-binding Rossmann-fold domains"/>
    <property type="match status" value="1"/>
</dbReference>
<dbReference type="InterPro" id="IPR002347">
    <property type="entry name" value="SDR_fam"/>
</dbReference>
<accession>A0A0P6XFD7</accession>
<dbReference type="OrthoDB" id="9803333at2"/>
<dbReference type="AlphaFoldDB" id="A0A0P6XFD7"/>
<dbReference type="PANTHER" id="PTHR42760:SF133">
    <property type="entry name" value="3-OXOACYL-[ACYL-CARRIER-PROTEIN] REDUCTASE"/>
    <property type="match status" value="1"/>
</dbReference>
<reference evidence="3 4" key="1">
    <citation type="submission" date="2015-07" db="EMBL/GenBank/DDBJ databases">
        <title>Whole genome sequence of Thermanaerothrix daxensis DSM 23592.</title>
        <authorList>
            <person name="Hemp J."/>
            <person name="Ward L.M."/>
            <person name="Pace L.A."/>
            <person name="Fischer W.W."/>
        </authorList>
    </citation>
    <scope>NUCLEOTIDE SEQUENCE [LARGE SCALE GENOMIC DNA]</scope>
    <source>
        <strain evidence="3 4">GNS-1</strain>
    </source>
</reference>
<dbReference type="PANTHER" id="PTHR42760">
    <property type="entry name" value="SHORT-CHAIN DEHYDROGENASES/REDUCTASES FAMILY MEMBER"/>
    <property type="match status" value="1"/>
</dbReference>
<dbReference type="Gene3D" id="3.40.50.720">
    <property type="entry name" value="NAD(P)-binding Rossmann-like Domain"/>
    <property type="match status" value="1"/>
</dbReference>
<evidence type="ECO:0000313" key="4">
    <source>
        <dbReference type="Proteomes" id="UP000050544"/>
    </source>
</evidence>
<dbReference type="Proteomes" id="UP000050544">
    <property type="component" value="Unassembled WGS sequence"/>
</dbReference>
<dbReference type="STRING" id="869279.SE15_13025"/>
<organism evidence="3 4">
    <name type="scientific">Thermanaerothrix daxensis</name>
    <dbReference type="NCBI Taxonomy" id="869279"/>
    <lineage>
        <taxon>Bacteria</taxon>
        <taxon>Bacillati</taxon>
        <taxon>Chloroflexota</taxon>
        <taxon>Anaerolineae</taxon>
        <taxon>Anaerolineales</taxon>
        <taxon>Anaerolineaceae</taxon>
        <taxon>Thermanaerothrix</taxon>
    </lineage>
</organism>
<gene>
    <name evidence="3" type="ORF">SE15_13025</name>
</gene>
<dbReference type="InterPro" id="IPR036291">
    <property type="entry name" value="NAD(P)-bd_dom_sf"/>
</dbReference>
<dbReference type="GO" id="GO:0016616">
    <property type="term" value="F:oxidoreductase activity, acting on the CH-OH group of donors, NAD or NADP as acceptor"/>
    <property type="evidence" value="ECO:0007669"/>
    <property type="project" value="TreeGrafter"/>
</dbReference>
<name>A0A0P6XFD7_9CHLR</name>
<dbReference type="EMBL" id="LGKO01000006">
    <property type="protein sequence ID" value="KPL82038.1"/>
    <property type="molecule type" value="Genomic_DNA"/>
</dbReference>
<dbReference type="Pfam" id="PF13561">
    <property type="entry name" value="adh_short_C2"/>
    <property type="match status" value="1"/>
</dbReference>
<dbReference type="FunFam" id="3.40.50.720:FF:000084">
    <property type="entry name" value="Short-chain dehydrogenase reductase"/>
    <property type="match status" value="1"/>
</dbReference>